<dbReference type="Gene3D" id="3.40.630.30">
    <property type="match status" value="1"/>
</dbReference>
<dbReference type="CDD" id="cd04301">
    <property type="entry name" value="NAT_SF"/>
    <property type="match status" value="1"/>
</dbReference>
<accession>A0ABM7JSL7</accession>
<dbReference type="PROSITE" id="PS51186">
    <property type="entry name" value="GNAT"/>
    <property type="match status" value="1"/>
</dbReference>
<sequence length="190" mass="20709">MVPESNQVPGPPPNSAPRKSLASITAVELLDGRVVSLRWLAGQDTEAVLALHKDLPDQDLYLRFFTMRPAHLERLAQQLTRLNGMCCAVGAFDGDRLIGVAHYVVSDDDPQTAEVAIAVAHDEHSVGVGTALLEHLGEVAISRGIRRFTADVLATNHLMLQVLSDANWPHKRLSDGGLVLRFRIDLPDTP</sequence>
<evidence type="ECO:0000313" key="2">
    <source>
        <dbReference type="EMBL" id="BBY38545.1"/>
    </source>
</evidence>
<name>A0ABM7JSL7_MYCNT</name>
<dbReference type="InterPro" id="IPR016181">
    <property type="entry name" value="Acyl_CoA_acyltransferase"/>
</dbReference>
<dbReference type="Proteomes" id="UP000465812">
    <property type="component" value="Chromosome"/>
</dbReference>
<gene>
    <name evidence="2" type="ORF">MMAN_26790</name>
</gene>
<evidence type="ECO:0000313" key="3">
    <source>
        <dbReference type="Proteomes" id="UP000465812"/>
    </source>
</evidence>
<reference evidence="2 3" key="1">
    <citation type="journal article" date="2019" name="Emerg. Microbes Infect.">
        <title>Comprehensive subspecies identification of 175 nontuberculous mycobacteria species based on 7547 genomic profiles.</title>
        <authorList>
            <person name="Matsumoto Y."/>
            <person name="Kinjo T."/>
            <person name="Motooka D."/>
            <person name="Nabeya D."/>
            <person name="Jung N."/>
            <person name="Uechi K."/>
            <person name="Horii T."/>
            <person name="Iida T."/>
            <person name="Fujita J."/>
            <person name="Nakamura S."/>
        </authorList>
    </citation>
    <scope>NUCLEOTIDE SEQUENCE [LARGE SCALE GENOMIC DNA]</scope>
    <source>
        <strain evidence="2 3">JCM 18113</strain>
    </source>
</reference>
<dbReference type="InterPro" id="IPR000182">
    <property type="entry name" value="GNAT_dom"/>
</dbReference>
<keyword evidence="3" id="KW-1185">Reference proteome</keyword>
<feature type="domain" description="N-acetyltransferase" evidence="1">
    <location>
        <begin position="35"/>
        <end position="185"/>
    </location>
</feature>
<proteinExistence type="predicted"/>
<protein>
    <recommendedName>
        <fullName evidence="1">N-acetyltransferase domain-containing protein</fullName>
    </recommendedName>
</protein>
<dbReference type="SUPFAM" id="SSF55729">
    <property type="entry name" value="Acyl-CoA N-acyltransferases (Nat)"/>
    <property type="match status" value="1"/>
</dbReference>
<evidence type="ECO:0000259" key="1">
    <source>
        <dbReference type="PROSITE" id="PS51186"/>
    </source>
</evidence>
<dbReference type="Pfam" id="PF00583">
    <property type="entry name" value="Acetyltransf_1"/>
    <property type="match status" value="1"/>
</dbReference>
<organism evidence="2 3">
    <name type="scientific">Mycobacterium mantenii</name>
    <dbReference type="NCBI Taxonomy" id="560555"/>
    <lineage>
        <taxon>Bacteria</taxon>
        <taxon>Bacillati</taxon>
        <taxon>Actinomycetota</taxon>
        <taxon>Actinomycetes</taxon>
        <taxon>Mycobacteriales</taxon>
        <taxon>Mycobacteriaceae</taxon>
        <taxon>Mycobacterium</taxon>
        <taxon>Mycobacterium avium complex (MAC)</taxon>
    </lineage>
</organism>
<dbReference type="EMBL" id="AP022590">
    <property type="protein sequence ID" value="BBY38545.1"/>
    <property type="molecule type" value="Genomic_DNA"/>
</dbReference>